<dbReference type="InterPro" id="IPR031690">
    <property type="entry name" value="DUF5079"/>
</dbReference>
<feature type="transmembrane region" description="Helical" evidence="1">
    <location>
        <begin position="160"/>
        <end position="178"/>
    </location>
</feature>
<keyword evidence="1" id="KW-1133">Transmembrane helix</keyword>
<dbReference type="RefSeq" id="WP_060552260.1">
    <property type="nucleotide sequence ID" value="NZ_CP009623.1"/>
</dbReference>
<gene>
    <name evidence="3" type="ORF">B9M88_04625</name>
    <name evidence="2" type="ORF">GLV84_12990</name>
</gene>
<accession>A0A2T4MHJ6</accession>
<feature type="transmembrane region" description="Helical" evidence="1">
    <location>
        <begin position="42"/>
        <end position="65"/>
    </location>
</feature>
<feature type="transmembrane region" description="Helical" evidence="1">
    <location>
        <begin position="190"/>
        <end position="210"/>
    </location>
</feature>
<dbReference type="GeneID" id="57690627"/>
<reference evidence="3 4" key="1">
    <citation type="submission" date="2017-04" db="EMBL/GenBank/DDBJ databases">
        <title>Staphylococcus agnetis, a potential pathogen in the broiler production.</title>
        <authorList>
            <person name="Poulsen L."/>
        </authorList>
    </citation>
    <scope>NUCLEOTIDE SEQUENCE [LARGE SCALE GENOMIC DNA]</scope>
    <source>
        <strain evidence="3 4">723_310714_2_2_spleen</strain>
    </source>
</reference>
<evidence type="ECO:0000313" key="3">
    <source>
        <dbReference type="EMBL" id="OTW31472.1"/>
    </source>
</evidence>
<comment type="caution">
    <text evidence="2">The sequence shown here is derived from an EMBL/GenBank/DDBJ whole genome shotgun (WGS) entry which is preliminary data.</text>
</comment>
<keyword evidence="1" id="KW-0472">Membrane</keyword>
<reference evidence="2" key="2">
    <citation type="submission" date="2019-11" db="EMBL/GenBank/DDBJ databases">
        <title>Whole genome comparisons of Staphylococcus agnetis isolates from cattle and chickens.</title>
        <authorList>
            <person name="Rhoads D."/>
            <person name="Shwani A."/>
            <person name="Adkins P."/>
            <person name="Calcutt M."/>
            <person name="Middleton J."/>
        </authorList>
    </citation>
    <scope>NUCLEOTIDE SEQUENCE</scope>
    <source>
        <strain evidence="2">1387</strain>
    </source>
</reference>
<dbReference type="AlphaFoldDB" id="A0A2T4MHJ6"/>
<dbReference type="OrthoDB" id="2411449at2"/>
<dbReference type="Proteomes" id="UP000646308">
    <property type="component" value="Unassembled WGS sequence"/>
</dbReference>
<feature type="transmembrane region" description="Helical" evidence="1">
    <location>
        <begin position="85"/>
        <end position="107"/>
    </location>
</feature>
<feature type="transmembrane region" description="Helical" evidence="1">
    <location>
        <begin position="17"/>
        <end position="36"/>
    </location>
</feature>
<name>A0A2T4MHJ6_9STAP</name>
<dbReference type="Pfam" id="PF16882">
    <property type="entry name" value="DUF5079"/>
    <property type="match status" value="1"/>
</dbReference>
<sequence length="226" mass="26024">MLEDVSIDLIRKPAGQALNLFALFMILFTSITLFNGLDYENIPLYLKISTLIQLIIIIISILQWIPFVKINHTSSKLKKKSYAKFLSIINVLSCVNAILAFNNLFYYMGIQHNVDLYEYWLHNTVTMIMSFLLLSIGALMMLNEGKIIARFANGKTRSKIGLVALLLSNFIYITKFLEYLSIPNIADSKFLVSGSMLIIIPLHFVTFMFIKRYVDYKIQEKIMVIE</sequence>
<protein>
    <submittedName>
        <fullName evidence="3">DUF5079 domain-containing protein</fullName>
    </submittedName>
    <submittedName>
        <fullName evidence="2">DUF5079 family protein</fullName>
    </submittedName>
</protein>
<dbReference type="Proteomes" id="UP000195208">
    <property type="component" value="Unassembled WGS sequence"/>
</dbReference>
<dbReference type="EMBL" id="NEFX01000009">
    <property type="protein sequence ID" value="OTW31472.1"/>
    <property type="molecule type" value="Genomic_DNA"/>
</dbReference>
<feature type="transmembrane region" description="Helical" evidence="1">
    <location>
        <begin position="119"/>
        <end position="139"/>
    </location>
</feature>
<dbReference type="EMBL" id="WMFL01000094">
    <property type="protein sequence ID" value="NJI03748.1"/>
    <property type="molecule type" value="Genomic_DNA"/>
</dbReference>
<evidence type="ECO:0000313" key="2">
    <source>
        <dbReference type="EMBL" id="NJI03748.1"/>
    </source>
</evidence>
<dbReference type="KEGG" id="sagq:EP23_10655"/>
<evidence type="ECO:0000256" key="1">
    <source>
        <dbReference type="SAM" id="Phobius"/>
    </source>
</evidence>
<keyword evidence="1" id="KW-0812">Transmembrane</keyword>
<evidence type="ECO:0000313" key="4">
    <source>
        <dbReference type="Proteomes" id="UP000195208"/>
    </source>
</evidence>
<organism evidence="2 5">
    <name type="scientific">Staphylococcus agnetis</name>
    <dbReference type="NCBI Taxonomy" id="985762"/>
    <lineage>
        <taxon>Bacteria</taxon>
        <taxon>Bacillati</taxon>
        <taxon>Bacillota</taxon>
        <taxon>Bacilli</taxon>
        <taxon>Bacillales</taxon>
        <taxon>Staphylococcaceae</taxon>
        <taxon>Staphylococcus</taxon>
    </lineage>
</organism>
<keyword evidence="4" id="KW-1185">Reference proteome</keyword>
<proteinExistence type="predicted"/>
<evidence type="ECO:0000313" key="5">
    <source>
        <dbReference type="Proteomes" id="UP000646308"/>
    </source>
</evidence>